<comment type="caution">
    <text evidence="3">The sequence shown here is derived from an EMBL/GenBank/DDBJ whole genome shotgun (WGS) entry which is preliminary data.</text>
</comment>
<dbReference type="Pfam" id="PF00805">
    <property type="entry name" value="Pentapeptide"/>
    <property type="match status" value="1"/>
</dbReference>
<dbReference type="SUPFAM" id="SSF141571">
    <property type="entry name" value="Pentapeptide repeat-like"/>
    <property type="match status" value="1"/>
</dbReference>
<accession>A0A836KCA6</accession>
<dbReference type="AlphaFoldDB" id="A0A836KCA6"/>
<reference evidence="3 4" key="1">
    <citation type="submission" date="2021-02" db="EMBL/GenBank/DDBJ databases">
        <title>Leishmania (Mundinia) enrietti genome sequencing and assembly.</title>
        <authorList>
            <person name="Almutairi H."/>
            <person name="Gatherer D."/>
        </authorList>
    </citation>
    <scope>NUCLEOTIDE SEQUENCE [LARGE SCALE GENOMIC DNA]</scope>
    <source>
        <strain evidence="3">CUR178</strain>
    </source>
</reference>
<dbReference type="EMBL" id="JAFHKP010000036">
    <property type="protein sequence ID" value="KAG5465575.1"/>
    <property type="molecule type" value="Genomic_DNA"/>
</dbReference>
<dbReference type="Gene3D" id="2.160.20.80">
    <property type="entry name" value="E3 ubiquitin-protein ligase SopA"/>
    <property type="match status" value="1"/>
</dbReference>
<feature type="signal peptide" evidence="2">
    <location>
        <begin position="1"/>
        <end position="28"/>
    </location>
</feature>
<dbReference type="GeneID" id="94167581"/>
<evidence type="ECO:0000313" key="4">
    <source>
        <dbReference type="Proteomes" id="UP000674179"/>
    </source>
</evidence>
<keyword evidence="4" id="KW-1185">Reference proteome</keyword>
<dbReference type="KEGG" id="lenr:94167581"/>
<feature type="region of interest" description="Disordered" evidence="1">
    <location>
        <begin position="278"/>
        <end position="302"/>
    </location>
</feature>
<dbReference type="RefSeq" id="XP_067688174.1">
    <property type="nucleotide sequence ID" value="XM_067832071.1"/>
</dbReference>
<organism evidence="3 4">
    <name type="scientific">Leishmania enriettii</name>
    <dbReference type="NCBI Taxonomy" id="5663"/>
    <lineage>
        <taxon>Eukaryota</taxon>
        <taxon>Discoba</taxon>
        <taxon>Euglenozoa</taxon>
        <taxon>Kinetoplastea</taxon>
        <taxon>Metakinetoplastina</taxon>
        <taxon>Trypanosomatida</taxon>
        <taxon>Trypanosomatidae</taxon>
        <taxon>Leishmaniinae</taxon>
        <taxon>Leishmania</taxon>
    </lineage>
</organism>
<evidence type="ECO:0008006" key="5">
    <source>
        <dbReference type="Google" id="ProtNLM"/>
    </source>
</evidence>
<feature type="compositionally biased region" description="Basic residues" evidence="1">
    <location>
        <begin position="280"/>
        <end position="302"/>
    </location>
</feature>
<feature type="chain" id="PRO_5032276952" description="Pentapeptide repeat protein" evidence="2">
    <location>
        <begin position="29"/>
        <end position="302"/>
    </location>
</feature>
<dbReference type="Proteomes" id="UP000674179">
    <property type="component" value="Chromosome 36"/>
</dbReference>
<name>A0A836KCA6_LEIEN</name>
<evidence type="ECO:0000256" key="1">
    <source>
        <dbReference type="SAM" id="MobiDB-lite"/>
    </source>
</evidence>
<sequence>MSRRVNAAAVGQILEALFLLRSSRLTEASTIGLAPSVSSECSTQVSGSTSGAAVDCARSLLRDCVLTAVEIESAQADPSSTLTIQADPSVTAEKSTLPLNSAAAWRPRKEIGTVLEGRDLHRINLSGTRLSASFNRSDLSEATFLGTYFAHCTFNSCDLRSASLEGAQFHSCTFLSTGASAAVARRALFSHCVFHRADLSDWDAAGAIFFHCSFALSDLSRWSVDGQTTMVRPTDWGRCRRLDWTMKPGSSARECRVIGDANTTRALSLAPAERSSCHLSRGHRGGRSRSKHGTSAHIAHRI</sequence>
<dbReference type="InterPro" id="IPR001646">
    <property type="entry name" value="5peptide_repeat"/>
</dbReference>
<evidence type="ECO:0000256" key="2">
    <source>
        <dbReference type="SAM" id="SignalP"/>
    </source>
</evidence>
<gene>
    <name evidence="3" type="ORF">CUR178_00282</name>
</gene>
<evidence type="ECO:0000313" key="3">
    <source>
        <dbReference type="EMBL" id="KAG5465575.1"/>
    </source>
</evidence>
<proteinExistence type="predicted"/>
<protein>
    <recommendedName>
        <fullName evidence="5">Pentapeptide repeat protein</fullName>
    </recommendedName>
</protein>
<dbReference type="OrthoDB" id="264589at2759"/>
<keyword evidence="2" id="KW-0732">Signal</keyword>